<dbReference type="EMBL" id="JAPTYD010000056">
    <property type="protein sequence ID" value="MCZ0963904.1"/>
    <property type="molecule type" value="Genomic_DNA"/>
</dbReference>
<comment type="caution">
    <text evidence="2">The sequence shown here is derived from an EMBL/GenBank/DDBJ whole genome shotgun (WGS) entry which is preliminary data.</text>
</comment>
<dbReference type="RefSeq" id="WP_268944001.1">
    <property type="nucleotide sequence ID" value="NZ_JAPTYD010000056.1"/>
</dbReference>
<evidence type="ECO:0000313" key="3">
    <source>
        <dbReference type="Proteomes" id="UP001149822"/>
    </source>
</evidence>
<feature type="region of interest" description="Disordered" evidence="1">
    <location>
        <begin position="42"/>
        <end position="63"/>
    </location>
</feature>
<organism evidence="2 3">
    <name type="scientific">Paracoccus benzoatiresistens</name>
    <dbReference type="NCBI Taxonomy" id="2997341"/>
    <lineage>
        <taxon>Bacteria</taxon>
        <taxon>Pseudomonadati</taxon>
        <taxon>Pseudomonadota</taxon>
        <taxon>Alphaproteobacteria</taxon>
        <taxon>Rhodobacterales</taxon>
        <taxon>Paracoccaceae</taxon>
        <taxon>Paracoccus</taxon>
    </lineage>
</organism>
<feature type="compositionally biased region" description="Low complexity" evidence="1">
    <location>
        <begin position="42"/>
        <end position="54"/>
    </location>
</feature>
<dbReference type="Proteomes" id="UP001149822">
    <property type="component" value="Unassembled WGS sequence"/>
</dbReference>
<accession>A0ABT4J9U4</accession>
<protein>
    <submittedName>
        <fullName evidence="2">Uncharacterized protein</fullName>
    </submittedName>
</protein>
<evidence type="ECO:0000313" key="2">
    <source>
        <dbReference type="EMBL" id="MCZ0963904.1"/>
    </source>
</evidence>
<evidence type="ECO:0000256" key="1">
    <source>
        <dbReference type="SAM" id="MobiDB-lite"/>
    </source>
</evidence>
<gene>
    <name evidence="2" type="ORF">OU682_20110</name>
</gene>
<proteinExistence type="predicted"/>
<name>A0ABT4J9U4_9RHOB</name>
<keyword evidence="3" id="KW-1185">Reference proteome</keyword>
<reference evidence="2" key="1">
    <citation type="submission" date="2022-12" db="EMBL/GenBank/DDBJ databases">
        <title>Paracoccus sp. EF6 isolated from a lake water.</title>
        <authorList>
            <person name="Liu H."/>
        </authorList>
    </citation>
    <scope>NUCLEOTIDE SEQUENCE</scope>
    <source>
        <strain evidence="2">EF6</strain>
    </source>
</reference>
<sequence>MTIIDPALIALFQICQQAHGKPRSKPLDIGAVLTKSLSCSTLPTTQQAPQQPSTMETVPALAL</sequence>